<dbReference type="PANTHER" id="PTHR43046">
    <property type="entry name" value="GDP-MANNOSE MANNOSYL HYDROLASE"/>
    <property type="match status" value="1"/>
</dbReference>
<feature type="domain" description="Nudix hydrolase" evidence="3">
    <location>
        <begin position="19"/>
        <end position="150"/>
    </location>
</feature>
<dbReference type="RefSeq" id="WP_009496470.1">
    <property type="nucleotide sequence ID" value="NZ_CP009223.1"/>
</dbReference>
<sequence length="158" mass="17635">MVMEAYFKDLRAKIGHDEIIMPGVAGVLFDETRTKVLLEQRGDGEIGWSLVGGMQNLHESAMTSLIREFKEETGLDVEIASLIGLDTNFHHTFPNGDKAQIPMTLFEVTQTGGSLQADGDETTSLQFVPLASQPTMYNPQHQYAIDQLIKDIPYGWYN</sequence>
<accession>A0A075U685</accession>
<evidence type="ECO:0000256" key="2">
    <source>
        <dbReference type="ARBA" id="ARBA00022801"/>
    </source>
</evidence>
<reference evidence="4 5" key="1">
    <citation type="journal article" date="2014" name="Genome Announc.">
        <title>Complete Genome Sequences of Fish Pathogenic Weissella ceti Strains WS74 and WS105.</title>
        <authorList>
            <person name="Figueiredo H.C."/>
            <person name="Leal C.A."/>
            <person name="Dorella F.A."/>
            <person name="Carvalho A.F."/>
            <person name="Soares S.C."/>
            <person name="Pereira F.L."/>
            <person name="Azevedo V.A."/>
        </authorList>
    </citation>
    <scope>NUCLEOTIDE SEQUENCE [LARGE SCALE GENOMIC DNA]</scope>
    <source>
        <strain evidence="4 5">WS74</strain>
    </source>
</reference>
<evidence type="ECO:0000259" key="3">
    <source>
        <dbReference type="PROSITE" id="PS51462"/>
    </source>
</evidence>
<dbReference type="STRING" id="759620.WS105_0775"/>
<evidence type="ECO:0000313" key="4">
    <source>
        <dbReference type="EMBL" id="AIM62967.1"/>
    </source>
</evidence>
<evidence type="ECO:0000313" key="5">
    <source>
        <dbReference type="Proteomes" id="UP000029079"/>
    </source>
</evidence>
<dbReference type="Proteomes" id="UP000029079">
    <property type="component" value="Chromosome"/>
</dbReference>
<keyword evidence="2 4" id="KW-0378">Hydrolase</keyword>
<dbReference type="AlphaFoldDB" id="A0A075U685"/>
<dbReference type="PROSITE" id="PS51462">
    <property type="entry name" value="NUDIX"/>
    <property type="match status" value="1"/>
</dbReference>
<dbReference type="InterPro" id="IPR000086">
    <property type="entry name" value="NUDIX_hydrolase_dom"/>
</dbReference>
<name>A0A075U685_9LACO</name>
<keyword evidence="5" id="KW-1185">Reference proteome</keyword>
<dbReference type="Gene3D" id="3.90.79.10">
    <property type="entry name" value="Nucleoside Triphosphate Pyrophosphohydrolase"/>
    <property type="match status" value="1"/>
</dbReference>
<dbReference type="EMBL" id="CP009223">
    <property type="protein sequence ID" value="AIM62967.1"/>
    <property type="molecule type" value="Genomic_DNA"/>
</dbReference>
<dbReference type="CDD" id="cd04677">
    <property type="entry name" value="NUDIX_Hydrolase"/>
    <property type="match status" value="1"/>
</dbReference>
<dbReference type="KEGG" id="wct:WS74_0715"/>
<dbReference type="KEGG" id="wce:WS08_0713"/>
<protein>
    <submittedName>
        <fullName evidence="4">NUDIX hydrolase</fullName>
    </submittedName>
</protein>
<comment type="cofactor">
    <cofactor evidence="1">
        <name>Mg(2+)</name>
        <dbReference type="ChEBI" id="CHEBI:18420"/>
    </cofactor>
</comment>
<organism evidence="4 5">
    <name type="scientific">Weissella ceti</name>
    <dbReference type="NCBI Taxonomy" id="759620"/>
    <lineage>
        <taxon>Bacteria</taxon>
        <taxon>Bacillati</taxon>
        <taxon>Bacillota</taxon>
        <taxon>Bacilli</taxon>
        <taxon>Lactobacillales</taxon>
        <taxon>Lactobacillaceae</taxon>
        <taxon>Weissella</taxon>
    </lineage>
</organism>
<dbReference type="KEGG" id="wci:WS105_0775"/>
<dbReference type="Pfam" id="PF00293">
    <property type="entry name" value="NUDIX"/>
    <property type="match status" value="1"/>
</dbReference>
<reference evidence="5" key="2">
    <citation type="submission" date="2014-08" db="EMBL/GenBank/DDBJ databases">
        <title>Complete genome of Weissella ceti strain WS74 isolated from diseased rainbow trout in Brazil.</title>
        <authorList>
            <person name="Figueiredo H.C.P."/>
            <person name="Leal C.A.G."/>
            <person name="Pereira F.L."/>
            <person name="Soares S.C."/>
            <person name="Dorella F.A."/>
            <person name="Carvalho A.F."/>
            <person name="Azevedo V.A.C."/>
        </authorList>
    </citation>
    <scope>NUCLEOTIDE SEQUENCE [LARGE SCALE GENOMIC DNA]</scope>
    <source>
        <strain evidence="5">WS74</strain>
    </source>
</reference>
<dbReference type="SUPFAM" id="SSF55811">
    <property type="entry name" value="Nudix"/>
    <property type="match status" value="1"/>
</dbReference>
<dbReference type="PANTHER" id="PTHR43046:SF2">
    <property type="entry name" value="8-OXO-DGTP DIPHOSPHATASE-RELATED"/>
    <property type="match status" value="1"/>
</dbReference>
<dbReference type="PATRIC" id="fig|759620.7.peg.737"/>
<dbReference type="InterPro" id="IPR015797">
    <property type="entry name" value="NUDIX_hydrolase-like_dom_sf"/>
</dbReference>
<proteinExistence type="predicted"/>
<dbReference type="OrthoDB" id="9787476at2"/>
<gene>
    <name evidence="4" type="ORF">WS74_0715</name>
</gene>
<evidence type="ECO:0000256" key="1">
    <source>
        <dbReference type="ARBA" id="ARBA00001946"/>
    </source>
</evidence>
<dbReference type="GO" id="GO:0016787">
    <property type="term" value="F:hydrolase activity"/>
    <property type="evidence" value="ECO:0007669"/>
    <property type="project" value="UniProtKB-KW"/>
</dbReference>